<dbReference type="RefSeq" id="WP_370439518.1">
    <property type="nucleotide sequence ID" value="NZ_JBGFTU010000001.1"/>
</dbReference>
<keyword evidence="1" id="KW-0863">Zinc-finger</keyword>
<gene>
    <name evidence="4" type="ORF">AB2L27_00640</name>
</gene>
<dbReference type="PROSITE" id="PS50966">
    <property type="entry name" value="ZF_SWIM"/>
    <property type="match status" value="1"/>
</dbReference>
<proteinExistence type="predicted"/>
<organism evidence="4 5">
    <name type="scientific">Kineococcus halophytocola</name>
    <dbReference type="NCBI Taxonomy" id="3234027"/>
    <lineage>
        <taxon>Bacteria</taxon>
        <taxon>Bacillati</taxon>
        <taxon>Actinomycetota</taxon>
        <taxon>Actinomycetes</taxon>
        <taxon>Kineosporiales</taxon>
        <taxon>Kineosporiaceae</taxon>
        <taxon>Kineococcus</taxon>
    </lineage>
</organism>
<keyword evidence="1" id="KW-0862">Zinc</keyword>
<feature type="region of interest" description="Disordered" evidence="2">
    <location>
        <begin position="1"/>
        <end position="25"/>
    </location>
</feature>
<feature type="domain" description="SWIM-type" evidence="3">
    <location>
        <begin position="408"/>
        <end position="445"/>
    </location>
</feature>
<reference evidence="4 5" key="1">
    <citation type="submission" date="2024-07" db="EMBL/GenBank/DDBJ databases">
        <authorList>
            <person name="Thanompreechachai J."/>
            <person name="Duangmal K."/>
        </authorList>
    </citation>
    <scope>NUCLEOTIDE SEQUENCE [LARGE SCALE GENOMIC DNA]</scope>
    <source>
        <strain evidence="4 5">LSe6-4</strain>
    </source>
</reference>
<dbReference type="Proteomes" id="UP001565927">
    <property type="component" value="Unassembled WGS sequence"/>
</dbReference>
<sequence>MIESSATAAAHSSVRESEPSPGSLRLETGLGVGPFGVLANPRFFQGFLEHPVAAARGLLAVAAVARARYSTGGQAGFRDPVVTADGTSLRFESFSSCCGVHARLDLLPDGLDGETAQRGTTNVDVNLPLQRALALVGDRDRLHVAVGPEDLTVTTPTASVTEAKVALPPRWVRGFAEAAVSLARMDLRAEVPAAEARRFLRALPRGARQQTLWVVPAGRGLRTATRPVPGAVCLAGPRRLEALNALLPLATTVRLHGPPVTGRPTASAWEIDLPGARLTLVLSPEPAWGFSGEGGVLEVLAAVDPADDTARVLDLLSWVPGLPLEDVADALALDAARTRRALVELGTSGRVGYDLAVASWFHRELPFDPARAACDNPRLRTARALVAEGAVHERPDGVVVVRRPDGERRVRRAGTGFSCTCPWWIEHTGARGPCKHVLAARIVLQARTSAPAPAVVS</sequence>
<protein>
    <submittedName>
        <fullName evidence="4">SWIM zinc finger family protein</fullName>
    </submittedName>
</protein>
<name>A0ABV4GYJ8_9ACTN</name>
<keyword evidence="5" id="KW-1185">Reference proteome</keyword>
<keyword evidence="1" id="KW-0479">Metal-binding</keyword>
<dbReference type="InterPro" id="IPR007527">
    <property type="entry name" value="Znf_SWIM"/>
</dbReference>
<evidence type="ECO:0000256" key="2">
    <source>
        <dbReference type="SAM" id="MobiDB-lite"/>
    </source>
</evidence>
<evidence type="ECO:0000313" key="5">
    <source>
        <dbReference type="Proteomes" id="UP001565927"/>
    </source>
</evidence>
<evidence type="ECO:0000313" key="4">
    <source>
        <dbReference type="EMBL" id="MEZ0163266.1"/>
    </source>
</evidence>
<accession>A0ABV4GYJ8</accession>
<evidence type="ECO:0000259" key="3">
    <source>
        <dbReference type="PROSITE" id="PS50966"/>
    </source>
</evidence>
<dbReference type="EMBL" id="JBGFTU010000001">
    <property type="protein sequence ID" value="MEZ0163266.1"/>
    <property type="molecule type" value="Genomic_DNA"/>
</dbReference>
<comment type="caution">
    <text evidence="4">The sequence shown here is derived from an EMBL/GenBank/DDBJ whole genome shotgun (WGS) entry which is preliminary data.</text>
</comment>
<evidence type="ECO:0000256" key="1">
    <source>
        <dbReference type="PROSITE-ProRule" id="PRU00325"/>
    </source>
</evidence>